<dbReference type="STRING" id="1464122.SAMN05421737_101231"/>
<keyword evidence="1" id="KW-0472">Membrane</keyword>
<accession>A0A1G6GM90</accession>
<proteinExistence type="predicted"/>
<keyword evidence="1" id="KW-0812">Transmembrane</keyword>
<protein>
    <recommendedName>
        <fullName evidence="4">Sporulation protein YjcA</fullName>
    </recommendedName>
</protein>
<evidence type="ECO:0000256" key="1">
    <source>
        <dbReference type="SAM" id="Phobius"/>
    </source>
</evidence>
<dbReference type="RefSeq" id="WP_245700972.1">
    <property type="nucleotide sequence ID" value="NZ_FMYM01000001.1"/>
</dbReference>
<dbReference type="InterPro" id="IPR010773">
    <property type="entry name" value="Mycophage_PG1_Gp7"/>
</dbReference>
<evidence type="ECO:0008006" key="4">
    <source>
        <dbReference type="Google" id="ProtNLM"/>
    </source>
</evidence>
<reference evidence="3" key="1">
    <citation type="submission" date="2016-09" db="EMBL/GenBank/DDBJ databases">
        <authorList>
            <person name="Varghese N."/>
            <person name="Submissions S."/>
        </authorList>
    </citation>
    <scope>NUCLEOTIDE SEQUENCE [LARGE SCALE GENOMIC DNA]</scope>
    <source>
        <strain evidence="3">25nlg</strain>
    </source>
</reference>
<organism evidence="2 3">
    <name type="scientific">Shouchella lonarensis</name>
    <dbReference type="NCBI Taxonomy" id="1464122"/>
    <lineage>
        <taxon>Bacteria</taxon>
        <taxon>Bacillati</taxon>
        <taxon>Bacillota</taxon>
        <taxon>Bacilli</taxon>
        <taxon>Bacillales</taxon>
        <taxon>Bacillaceae</taxon>
        <taxon>Shouchella</taxon>
    </lineage>
</organism>
<name>A0A1G6GM90_9BACI</name>
<dbReference type="EMBL" id="FMYM01000001">
    <property type="protein sequence ID" value="SDB82953.1"/>
    <property type="molecule type" value="Genomic_DNA"/>
</dbReference>
<keyword evidence="3" id="KW-1185">Reference proteome</keyword>
<feature type="transmembrane region" description="Helical" evidence="1">
    <location>
        <begin position="89"/>
        <end position="110"/>
    </location>
</feature>
<dbReference type="AlphaFoldDB" id="A0A1G6GM90"/>
<dbReference type="Pfam" id="PF07098">
    <property type="entry name" value="DUF1360"/>
    <property type="match status" value="1"/>
</dbReference>
<keyword evidence="1" id="KW-1133">Transmembrane helix</keyword>
<evidence type="ECO:0000313" key="2">
    <source>
        <dbReference type="EMBL" id="SDB82953.1"/>
    </source>
</evidence>
<sequence length="113" mass="12972">MLGGFEWLLLALAVGRFTRLMVEDEITAPIREQFLTWKEEEEEGETVLYPHPKGTGIQYWIGALLACYWCSSIWAAIFLYFGFVLFPTIFIPIIIILSAAWVAAIIETGLRKW</sequence>
<gene>
    <name evidence="2" type="ORF">SAMN05421737_101231</name>
</gene>
<feature type="transmembrane region" description="Helical" evidence="1">
    <location>
        <begin position="59"/>
        <end position="83"/>
    </location>
</feature>
<dbReference type="Proteomes" id="UP000242662">
    <property type="component" value="Unassembled WGS sequence"/>
</dbReference>
<evidence type="ECO:0000313" key="3">
    <source>
        <dbReference type="Proteomes" id="UP000242662"/>
    </source>
</evidence>